<dbReference type="FunFam" id="1.10.510.10:FF:000226">
    <property type="entry name" value="NUAK family SNF1-like kinase 1"/>
    <property type="match status" value="1"/>
</dbReference>
<feature type="binding site" evidence="13">
    <location>
        <position position="65"/>
    </location>
    <ligand>
        <name>ATP</name>
        <dbReference type="ChEBI" id="CHEBI:30616"/>
    </ligand>
</feature>
<dbReference type="InterPro" id="IPR011009">
    <property type="entry name" value="Kinase-like_dom_sf"/>
</dbReference>
<organism evidence="16 17">
    <name type="scientific">Irena cyanogastra</name>
    <name type="common">Philippine fairy-bluebird</name>
    <dbReference type="NCBI Taxonomy" id="175120"/>
    <lineage>
        <taxon>Eukaryota</taxon>
        <taxon>Metazoa</taxon>
        <taxon>Chordata</taxon>
        <taxon>Craniata</taxon>
        <taxon>Vertebrata</taxon>
        <taxon>Euteleostomi</taxon>
        <taxon>Archelosauria</taxon>
        <taxon>Archosauria</taxon>
        <taxon>Dinosauria</taxon>
        <taxon>Saurischia</taxon>
        <taxon>Theropoda</taxon>
        <taxon>Coelurosauria</taxon>
        <taxon>Aves</taxon>
        <taxon>Neognathae</taxon>
        <taxon>Neoaves</taxon>
        <taxon>Telluraves</taxon>
        <taxon>Australaves</taxon>
        <taxon>Passeriformes</taxon>
        <taxon>Corvoidea</taxon>
        <taxon>Irenidae</taxon>
        <taxon>Irena</taxon>
    </lineage>
</organism>
<keyword evidence="4" id="KW-0723">Serine/threonine-protein kinase</keyword>
<evidence type="ECO:0000256" key="9">
    <source>
        <dbReference type="ARBA" id="ARBA00022840"/>
    </source>
</evidence>
<dbReference type="GO" id="GO:0035556">
    <property type="term" value="P:intracellular signal transduction"/>
    <property type="evidence" value="ECO:0007669"/>
    <property type="project" value="TreeGrafter"/>
</dbReference>
<comment type="similarity">
    <text evidence="2">Belongs to the protein kinase superfamily. CAMK Ser/Thr protein kinase family. SNF1 subfamily.</text>
</comment>
<keyword evidence="8 16" id="KW-0418">Kinase</keyword>
<comment type="catalytic activity">
    <reaction evidence="11">
        <text>L-threonyl-[protein] + ATP = O-phospho-L-threonyl-[protein] + ADP + H(+)</text>
        <dbReference type="Rhea" id="RHEA:46608"/>
        <dbReference type="Rhea" id="RHEA-COMP:11060"/>
        <dbReference type="Rhea" id="RHEA-COMP:11605"/>
        <dbReference type="ChEBI" id="CHEBI:15378"/>
        <dbReference type="ChEBI" id="CHEBI:30013"/>
        <dbReference type="ChEBI" id="CHEBI:30616"/>
        <dbReference type="ChEBI" id="CHEBI:61977"/>
        <dbReference type="ChEBI" id="CHEBI:456216"/>
        <dbReference type="EC" id="2.7.11.1"/>
    </reaction>
</comment>
<keyword evidence="9 13" id="KW-0067">ATP-binding</keyword>
<feature type="non-terminal residue" evidence="16">
    <location>
        <position position="1"/>
    </location>
</feature>
<dbReference type="Proteomes" id="UP000530962">
    <property type="component" value="Unassembled WGS sequence"/>
</dbReference>
<reference evidence="16 17" key="1">
    <citation type="submission" date="2019-09" db="EMBL/GenBank/DDBJ databases">
        <title>Bird 10,000 Genomes (B10K) Project - Family phase.</title>
        <authorList>
            <person name="Zhang G."/>
        </authorList>
    </citation>
    <scope>NUCLEOTIDE SEQUENCE [LARGE SCALE GENOMIC DNA]</scope>
    <source>
        <strain evidence="16">B10K-DU-001-26</strain>
        <tissue evidence="16">Muscle</tissue>
    </source>
</reference>
<dbReference type="PROSITE" id="PS50011">
    <property type="entry name" value="PROTEIN_KINASE_DOM"/>
    <property type="match status" value="1"/>
</dbReference>
<dbReference type="GO" id="GO:0005737">
    <property type="term" value="C:cytoplasm"/>
    <property type="evidence" value="ECO:0007669"/>
    <property type="project" value="TreeGrafter"/>
</dbReference>
<proteinExistence type="inferred from homology"/>
<keyword evidence="10" id="KW-0007">Acetylation</keyword>
<dbReference type="EC" id="2.7.11.1" evidence="3"/>
<dbReference type="PANTHER" id="PTHR24346">
    <property type="entry name" value="MAP/MICROTUBULE AFFINITY-REGULATING KINASE"/>
    <property type="match status" value="1"/>
</dbReference>
<evidence type="ECO:0000256" key="10">
    <source>
        <dbReference type="ARBA" id="ARBA00022990"/>
    </source>
</evidence>
<feature type="region of interest" description="Disordered" evidence="14">
    <location>
        <begin position="338"/>
        <end position="430"/>
    </location>
</feature>
<evidence type="ECO:0000256" key="6">
    <source>
        <dbReference type="ARBA" id="ARBA00022679"/>
    </source>
</evidence>
<dbReference type="InterPro" id="IPR017441">
    <property type="entry name" value="Protein_kinase_ATP_BS"/>
</dbReference>
<keyword evidence="7 13" id="KW-0547">Nucleotide-binding</keyword>
<dbReference type="PANTHER" id="PTHR24346:SF93">
    <property type="entry name" value="NUAK FAMILY SNF1-LIKE KINASE 1"/>
    <property type="match status" value="1"/>
</dbReference>
<keyword evidence="6" id="KW-0808">Transferase</keyword>
<evidence type="ECO:0000256" key="13">
    <source>
        <dbReference type="PROSITE-ProRule" id="PRU10141"/>
    </source>
</evidence>
<dbReference type="FunFam" id="3.30.200.20:FF:000042">
    <property type="entry name" value="Aurora kinase A"/>
    <property type="match status" value="1"/>
</dbReference>
<dbReference type="GO" id="GO:0000226">
    <property type="term" value="P:microtubule cytoskeleton organization"/>
    <property type="evidence" value="ECO:0007669"/>
    <property type="project" value="TreeGrafter"/>
</dbReference>
<comment type="cofactor">
    <cofactor evidence="1">
        <name>Mg(2+)</name>
        <dbReference type="ChEBI" id="CHEBI:18420"/>
    </cofactor>
</comment>
<feature type="compositionally biased region" description="Low complexity" evidence="14">
    <location>
        <begin position="401"/>
        <end position="422"/>
    </location>
</feature>
<evidence type="ECO:0000313" key="17">
    <source>
        <dbReference type="Proteomes" id="UP000530962"/>
    </source>
</evidence>
<feature type="non-terminal residue" evidence="16">
    <location>
        <position position="611"/>
    </location>
</feature>
<dbReference type="SUPFAM" id="SSF56112">
    <property type="entry name" value="Protein kinase-like (PK-like)"/>
    <property type="match status" value="1"/>
</dbReference>
<evidence type="ECO:0000256" key="11">
    <source>
        <dbReference type="ARBA" id="ARBA00047899"/>
    </source>
</evidence>
<dbReference type="AlphaFoldDB" id="A0A7K9R8V5"/>
<comment type="caution">
    <text evidence="16">The sequence shown here is derived from an EMBL/GenBank/DDBJ whole genome shotgun (WGS) entry which is preliminary data.</text>
</comment>
<evidence type="ECO:0000256" key="14">
    <source>
        <dbReference type="SAM" id="MobiDB-lite"/>
    </source>
</evidence>
<evidence type="ECO:0000256" key="8">
    <source>
        <dbReference type="ARBA" id="ARBA00022777"/>
    </source>
</evidence>
<accession>A0A7K9R8V5</accession>
<protein>
    <recommendedName>
        <fullName evidence="3">non-specific serine/threonine protein kinase</fullName>
        <ecNumber evidence="3">2.7.11.1</ecNumber>
    </recommendedName>
</protein>
<evidence type="ECO:0000256" key="5">
    <source>
        <dbReference type="ARBA" id="ARBA00022553"/>
    </source>
</evidence>
<evidence type="ECO:0000256" key="1">
    <source>
        <dbReference type="ARBA" id="ARBA00001946"/>
    </source>
</evidence>
<evidence type="ECO:0000256" key="7">
    <source>
        <dbReference type="ARBA" id="ARBA00022741"/>
    </source>
</evidence>
<dbReference type="SMART" id="SM00220">
    <property type="entry name" value="S_TKc"/>
    <property type="match status" value="1"/>
</dbReference>
<dbReference type="Pfam" id="PF00069">
    <property type="entry name" value="Pkinase"/>
    <property type="match status" value="1"/>
</dbReference>
<dbReference type="InterPro" id="IPR000719">
    <property type="entry name" value="Prot_kinase_dom"/>
</dbReference>
<feature type="region of interest" description="Disordered" evidence="14">
    <location>
        <begin position="481"/>
        <end position="527"/>
    </location>
</feature>
<dbReference type="PROSITE" id="PS00108">
    <property type="entry name" value="PROTEIN_KINASE_ST"/>
    <property type="match status" value="1"/>
</dbReference>
<dbReference type="GO" id="GO:0005524">
    <property type="term" value="F:ATP binding"/>
    <property type="evidence" value="ECO:0007669"/>
    <property type="project" value="UniProtKB-UniRule"/>
</dbReference>
<dbReference type="PROSITE" id="PS00107">
    <property type="entry name" value="PROTEIN_KINASE_ATP"/>
    <property type="match status" value="1"/>
</dbReference>
<feature type="compositionally biased region" description="Basic residues" evidence="14">
    <location>
        <begin position="371"/>
        <end position="382"/>
    </location>
</feature>
<dbReference type="GO" id="GO:0050321">
    <property type="term" value="F:tau-protein kinase activity"/>
    <property type="evidence" value="ECO:0007669"/>
    <property type="project" value="TreeGrafter"/>
</dbReference>
<dbReference type="EMBL" id="VWZV01017427">
    <property type="protein sequence ID" value="NXI20302.1"/>
    <property type="molecule type" value="Genomic_DNA"/>
</dbReference>
<name>A0A7K9R8V5_IRECY</name>
<keyword evidence="17" id="KW-1185">Reference proteome</keyword>
<evidence type="ECO:0000259" key="15">
    <source>
        <dbReference type="PROSITE" id="PS50011"/>
    </source>
</evidence>
<feature type="domain" description="Protein kinase" evidence="15">
    <location>
        <begin position="33"/>
        <end position="283"/>
    </location>
</feature>
<gene>
    <name evidence="16" type="primary">Nuak2</name>
    <name evidence="16" type="ORF">IRECYA_R08667</name>
</gene>
<dbReference type="InterPro" id="IPR008271">
    <property type="entry name" value="Ser/Thr_kinase_AS"/>
</dbReference>
<comment type="catalytic activity">
    <reaction evidence="12">
        <text>L-seryl-[protein] + ATP = O-phospho-L-seryl-[protein] + ADP + H(+)</text>
        <dbReference type="Rhea" id="RHEA:17989"/>
        <dbReference type="Rhea" id="RHEA-COMP:9863"/>
        <dbReference type="Rhea" id="RHEA-COMP:11604"/>
        <dbReference type="ChEBI" id="CHEBI:15378"/>
        <dbReference type="ChEBI" id="CHEBI:29999"/>
        <dbReference type="ChEBI" id="CHEBI:30616"/>
        <dbReference type="ChEBI" id="CHEBI:83421"/>
        <dbReference type="ChEBI" id="CHEBI:456216"/>
        <dbReference type="EC" id="2.7.11.1"/>
    </reaction>
</comment>
<evidence type="ECO:0000313" key="16">
    <source>
        <dbReference type="EMBL" id="NXI20302.1"/>
    </source>
</evidence>
<sequence>TSLAEGLIKSPRPLMKKQAVKRHHHKHNLKHRYEFLETLGKGTYGKVKKARERSGKLVAIKSIRKDRIKDEQDLVHIRREIEIMSSLNHPHIIAVHEVFENSAKIVIVMEYASKGDLYDYISERQRLSEHEARHFFRQVVSAVYYCHKNGIVHRDLKLENILLDANGNIKIADFGLSNVFQQDKLLQTYCGSPLYASPEIINGRPYKGPEVDSWSLGVLLYILVHGTMPFDGHDYKTLVKQITNGDYREPTKLSDACGLIRWMLMVNPERRATIEDIATHWWVNWGYKVPLGEQELLRESESPLATVAEWLRRSSRPLLENGSKVRCFLKQHMPGAALERQRSLKKSKKENDVSQALQELPAGPENASKSVLKRPKGILKKRNSCEPKVPSPGTPPGEGGECPPAGLARLLPPGAAPAAAPRKGILKKPSARESGYYSSLECCESGDVLDAGSLDLDGAVFAEPPSPPAQGLPARRKGILKHNGKFSSGSAEPGSPPGRGFGGFSEVSLPQGPRARPASAVSEDSILSTESFEQLELPARRPPGGAMRGCVSAESLLRLEEEEEREEGRRPRRWTVTHCRSPLAESSASLAGCDTGTELYRRAVAVGVELS</sequence>
<dbReference type="CDD" id="cd14161">
    <property type="entry name" value="STKc_NUAK2"/>
    <property type="match status" value="1"/>
</dbReference>
<keyword evidence="5" id="KW-0597">Phosphoprotein</keyword>
<evidence type="ECO:0000256" key="4">
    <source>
        <dbReference type="ARBA" id="ARBA00022527"/>
    </source>
</evidence>
<evidence type="ECO:0000256" key="12">
    <source>
        <dbReference type="ARBA" id="ARBA00048679"/>
    </source>
</evidence>
<dbReference type="Gene3D" id="1.10.510.10">
    <property type="entry name" value="Transferase(Phosphotransferase) domain 1"/>
    <property type="match status" value="1"/>
</dbReference>
<evidence type="ECO:0000256" key="3">
    <source>
        <dbReference type="ARBA" id="ARBA00012513"/>
    </source>
</evidence>
<evidence type="ECO:0000256" key="2">
    <source>
        <dbReference type="ARBA" id="ARBA00006234"/>
    </source>
</evidence>